<feature type="domain" description="Helicase HerA central" evidence="2">
    <location>
        <begin position="259"/>
        <end position="299"/>
    </location>
</feature>
<evidence type="ECO:0000256" key="1">
    <source>
        <dbReference type="SAM" id="Coils"/>
    </source>
</evidence>
<reference evidence="3 4" key="1">
    <citation type="submission" date="2017-09" db="EMBL/GenBank/DDBJ databases">
        <title>Depth-based differentiation of microbial function through sediment-hosted aquifers and enrichment of novel symbionts in the deep terrestrial subsurface.</title>
        <authorList>
            <person name="Probst A.J."/>
            <person name="Ladd B."/>
            <person name="Jarett J.K."/>
            <person name="Geller-Mcgrath D.E."/>
            <person name="Sieber C.M."/>
            <person name="Emerson J.B."/>
            <person name="Anantharaman K."/>
            <person name="Thomas B.C."/>
            <person name="Malmstrom R."/>
            <person name="Stieglmeier M."/>
            <person name="Klingl A."/>
            <person name="Woyke T."/>
            <person name="Ryan C.M."/>
            <person name="Banfield J.F."/>
        </authorList>
    </citation>
    <scope>NUCLEOTIDE SEQUENCE [LARGE SCALE GENOMIC DNA]</scope>
    <source>
        <strain evidence="3">CG10_big_fil_rev_8_21_14_0_10_45_14</strain>
    </source>
</reference>
<protein>
    <submittedName>
        <fullName evidence="3">Conjugal transfer protein TraC</fullName>
    </submittedName>
</protein>
<organism evidence="3 4">
    <name type="scientific">Candidatus Vogelbacteria bacterium CG10_big_fil_rev_8_21_14_0_10_45_14</name>
    <dbReference type="NCBI Taxonomy" id="1975042"/>
    <lineage>
        <taxon>Bacteria</taxon>
        <taxon>Candidatus Vogeliibacteriota</taxon>
    </lineage>
</organism>
<evidence type="ECO:0000313" key="3">
    <source>
        <dbReference type="EMBL" id="PIR47075.1"/>
    </source>
</evidence>
<dbReference type="InterPro" id="IPR002789">
    <property type="entry name" value="HerA_central"/>
</dbReference>
<feature type="non-terminal residue" evidence="3">
    <location>
        <position position="313"/>
    </location>
</feature>
<dbReference type="AlphaFoldDB" id="A0A2H0RMS9"/>
<dbReference type="EMBL" id="PCYL01000008">
    <property type="protein sequence ID" value="PIR47075.1"/>
    <property type="molecule type" value="Genomic_DNA"/>
</dbReference>
<evidence type="ECO:0000259" key="2">
    <source>
        <dbReference type="Pfam" id="PF01935"/>
    </source>
</evidence>
<keyword evidence="1" id="KW-0175">Coiled coil</keyword>
<gene>
    <name evidence="3" type="ORF">COV07_00845</name>
</gene>
<dbReference type="SUPFAM" id="SSF52540">
    <property type="entry name" value="P-loop containing nucleoside triphosphate hydrolases"/>
    <property type="match status" value="1"/>
</dbReference>
<sequence length="313" mass="35889">MSFFNRKKDAEGNDPLNIAPVLPQEIYEAGILELRDIIAPSALQINSKDIKLGEKLTRTFYVMSYPRFLAGNWFSPIINLDKMFDISIHVHPVETADVLRSLQKKVAEVQSQIHMREERGMVRDPKLDTAYQDIEALRDRLQQSQERLFDVGLYITIYGENEEDLTKVEVEIKGLLEAKLVYLKPALFQQEEGFRSVMPLGRDELRINNKLNSAPLSSLFPFISFDLTSDRGILYGINRHNASLVLFDRFSLENYNSIIFAKSGSGKSFLTKLEILRTMMFDSDIIVIDPEREYEFLANATGGRYFNIALTSE</sequence>
<accession>A0A2H0RMS9</accession>
<comment type="caution">
    <text evidence="3">The sequence shown here is derived from an EMBL/GenBank/DDBJ whole genome shotgun (WGS) entry which is preliminary data.</text>
</comment>
<proteinExistence type="predicted"/>
<dbReference type="Pfam" id="PF01935">
    <property type="entry name" value="DUF87"/>
    <property type="match status" value="1"/>
</dbReference>
<dbReference type="Proteomes" id="UP000230833">
    <property type="component" value="Unassembled WGS sequence"/>
</dbReference>
<dbReference type="Gene3D" id="3.40.50.300">
    <property type="entry name" value="P-loop containing nucleotide triphosphate hydrolases"/>
    <property type="match status" value="1"/>
</dbReference>
<name>A0A2H0RMS9_9BACT</name>
<evidence type="ECO:0000313" key="4">
    <source>
        <dbReference type="Proteomes" id="UP000230833"/>
    </source>
</evidence>
<dbReference type="InterPro" id="IPR027417">
    <property type="entry name" value="P-loop_NTPase"/>
</dbReference>
<feature type="coiled-coil region" evidence="1">
    <location>
        <begin position="99"/>
        <end position="147"/>
    </location>
</feature>